<evidence type="ECO:0000313" key="8">
    <source>
        <dbReference type="Proteomes" id="UP001321804"/>
    </source>
</evidence>
<dbReference type="PANTHER" id="PTHR45782:SF4">
    <property type="entry name" value="MITOCHONDRIAL RIBOSOME-ASSOCIATED GTPASE 1"/>
    <property type="match status" value="1"/>
</dbReference>
<evidence type="ECO:0000256" key="2">
    <source>
        <dbReference type="ARBA" id="ARBA00022741"/>
    </source>
</evidence>
<name>A0AAU9CRH0_9LACO</name>
<evidence type="ECO:0000313" key="7">
    <source>
        <dbReference type="EMBL" id="BDR56527.1"/>
    </source>
</evidence>
<comment type="subcellular location">
    <subcellularLocation>
        <location evidence="4">Cytoplasm</location>
    </subcellularLocation>
</comment>
<dbReference type="SUPFAM" id="SSF52540">
    <property type="entry name" value="P-loop containing nucleoside triphosphate hydrolases"/>
    <property type="match status" value="1"/>
</dbReference>
<feature type="binding site" evidence="5">
    <location>
        <position position="174"/>
    </location>
    <ligand>
        <name>GTP</name>
        <dbReference type="ChEBI" id="CHEBI:37565"/>
    </ligand>
</feature>
<organism evidence="7 8">
    <name type="scientific">Xylocopilactobacillus apis</name>
    <dbReference type="NCBI Taxonomy" id="2932183"/>
    <lineage>
        <taxon>Bacteria</taxon>
        <taxon>Bacillati</taxon>
        <taxon>Bacillota</taxon>
        <taxon>Bacilli</taxon>
        <taxon>Lactobacillales</taxon>
        <taxon>Lactobacillaceae</taxon>
        <taxon>Xylocopilactobacillus</taxon>
    </lineage>
</organism>
<proteinExistence type="inferred from homology"/>
<dbReference type="Gene3D" id="1.10.1580.10">
    <property type="match status" value="1"/>
</dbReference>
<evidence type="ECO:0000259" key="6">
    <source>
        <dbReference type="PROSITE" id="PS51721"/>
    </source>
</evidence>
<evidence type="ECO:0000256" key="5">
    <source>
        <dbReference type="PIRSR" id="PIRSR006230-1"/>
    </source>
</evidence>
<dbReference type="InterPro" id="IPR023179">
    <property type="entry name" value="GTP-bd_ortho_bundle_sf"/>
</dbReference>
<dbReference type="GO" id="GO:0006412">
    <property type="term" value="P:translation"/>
    <property type="evidence" value="ECO:0007669"/>
    <property type="project" value="TreeGrafter"/>
</dbReference>
<dbReference type="Pfam" id="PF01926">
    <property type="entry name" value="MMR_HSR1"/>
    <property type="match status" value="1"/>
</dbReference>
<comment type="function">
    <text evidence="4">Required for a late step of 50S ribosomal subunit assembly. Has GTPase activity.</text>
</comment>
<dbReference type="CDD" id="cd01856">
    <property type="entry name" value="YlqF"/>
    <property type="match status" value="1"/>
</dbReference>
<keyword evidence="4" id="KW-0963">Cytoplasm</keyword>
<dbReference type="Proteomes" id="UP001321804">
    <property type="component" value="Chromosome"/>
</dbReference>
<feature type="binding site" evidence="5">
    <location>
        <begin position="58"/>
        <end position="61"/>
    </location>
    <ligand>
        <name>GTP</name>
        <dbReference type="ChEBI" id="CHEBI:37565"/>
    </ligand>
</feature>
<dbReference type="Gene3D" id="3.40.50.300">
    <property type="entry name" value="P-loop containing nucleotide triphosphate hydrolases"/>
    <property type="match status" value="1"/>
</dbReference>
<dbReference type="GO" id="GO:0005737">
    <property type="term" value="C:cytoplasm"/>
    <property type="evidence" value="ECO:0007669"/>
    <property type="project" value="UniProtKB-SubCell"/>
</dbReference>
<dbReference type="EMBL" id="AP026801">
    <property type="protein sequence ID" value="BDR56527.1"/>
    <property type="molecule type" value="Genomic_DNA"/>
</dbReference>
<dbReference type="InterPro" id="IPR016478">
    <property type="entry name" value="GTPase_MTG1"/>
</dbReference>
<dbReference type="PIRSF" id="PIRSF006230">
    <property type="entry name" value="MG442"/>
    <property type="match status" value="1"/>
</dbReference>
<dbReference type="GO" id="GO:0003924">
    <property type="term" value="F:GTPase activity"/>
    <property type="evidence" value="ECO:0007669"/>
    <property type="project" value="TreeGrafter"/>
</dbReference>
<evidence type="ECO:0000256" key="4">
    <source>
        <dbReference type="PIRNR" id="PIRNR006230"/>
    </source>
</evidence>
<dbReference type="RefSeq" id="WP_317694757.1">
    <property type="nucleotide sequence ID" value="NZ_AP026801.1"/>
</dbReference>
<evidence type="ECO:0000256" key="1">
    <source>
        <dbReference type="ARBA" id="ARBA00014898"/>
    </source>
</evidence>
<dbReference type="InterPro" id="IPR019991">
    <property type="entry name" value="GTP-bd_ribosome_bgen"/>
</dbReference>
<dbReference type="KEGG" id="xak:KIMC2_10890"/>
<keyword evidence="2 4" id="KW-0547">Nucleotide-binding</keyword>
<protein>
    <recommendedName>
        <fullName evidence="1 4">Ribosome biogenesis GTPase A</fullName>
    </recommendedName>
</protein>
<dbReference type="InterPro" id="IPR030378">
    <property type="entry name" value="G_CP_dom"/>
</dbReference>
<gene>
    <name evidence="7" type="primary">ylqF</name>
    <name evidence="7" type="ORF">KIMC2_10890</name>
</gene>
<dbReference type="GO" id="GO:0005525">
    <property type="term" value="F:GTP binding"/>
    <property type="evidence" value="ECO:0007669"/>
    <property type="project" value="UniProtKB-KW"/>
</dbReference>
<keyword evidence="3 4" id="KW-0342">GTP-binding</keyword>
<dbReference type="NCBIfam" id="TIGR03596">
    <property type="entry name" value="GTPase_YlqF"/>
    <property type="match status" value="1"/>
</dbReference>
<dbReference type="InterPro" id="IPR027417">
    <property type="entry name" value="P-loop_NTPase"/>
</dbReference>
<accession>A0AAU9CRH0</accession>
<dbReference type="AlphaFoldDB" id="A0AAU9CRH0"/>
<keyword evidence="8" id="KW-1185">Reference proteome</keyword>
<dbReference type="PROSITE" id="PS51721">
    <property type="entry name" value="G_CP"/>
    <property type="match status" value="1"/>
</dbReference>
<comment type="similarity">
    <text evidence="4">Belongs to the TRAFAC class YlqF/YawG GTPase family. MTG1 subfamily.</text>
</comment>
<dbReference type="InterPro" id="IPR006073">
    <property type="entry name" value="GTP-bd"/>
</dbReference>
<feature type="domain" description="CP-type G" evidence="6">
    <location>
        <begin position="14"/>
        <end position="178"/>
    </location>
</feature>
<sequence>MTGEWFPGHMAKTKRLLTEKKKEIDLALILLDARAPISSINQYLNEVFIDKPKIYLLNKTDLADPEITQLWLDYFRETNQQVLTINAAKGSGLRSVVKAAESTVLNSKKKYVNLGLKNIPVRSAIIGIPNVGKSTLLNRIMNKKSAVVQNKPGLTRNLLWYKVNDHFKILDTPGMLWPKFESPETGYKIALLNSIANYIYDPEKVVDFLLQTVSQYYPEKSQMYFNNCSSWIQFMEGHDVDDTAKKAEEIINDFRTLKYGKITLERPEEIINTED</sequence>
<feature type="binding site" evidence="5">
    <location>
        <begin position="130"/>
        <end position="135"/>
    </location>
    <ligand>
        <name>GTP</name>
        <dbReference type="ChEBI" id="CHEBI:37565"/>
    </ligand>
</feature>
<dbReference type="PANTHER" id="PTHR45782">
    <property type="entry name" value="MITOCHONDRIAL RIBOSOME-ASSOCIATED GTPASE 1"/>
    <property type="match status" value="1"/>
</dbReference>
<reference evidence="7 8" key="1">
    <citation type="journal article" date="2023" name="Microbiol. Spectr.">
        <title>Symbiosis of Carpenter Bees with Uncharacterized Lactic Acid Bacteria Showing NAD Auxotrophy.</title>
        <authorList>
            <person name="Kawasaki S."/>
            <person name="Ozawa K."/>
            <person name="Mori T."/>
            <person name="Yamamoto A."/>
            <person name="Ito M."/>
            <person name="Ohkuma M."/>
            <person name="Sakamoto M."/>
            <person name="Matsutani M."/>
        </authorList>
    </citation>
    <scope>NUCLEOTIDE SEQUENCE [LARGE SCALE GENOMIC DNA]</scope>
    <source>
        <strain evidence="7 8">KimC2</strain>
    </source>
</reference>
<evidence type="ECO:0000256" key="3">
    <source>
        <dbReference type="ARBA" id="ARBA00023134"/>
    </source>
</evidence>